<name>A0ABV7M5Y1_9GAMM</name>
<keyword evidence="3" id="KW-1185">Reference proteome</keyword>
<dbReference type="RefSeq" id="WP_019018800.1">
    <property type="nucleotide sequence ID" value="NZ_BMXD01000001.1"/>
</dbReference>
<proteinExistence type="predicted"/>
<sequence length="779" mass="87144">MEQLNAVRLLGLWQAEKHPLVQATRLPDTQWILDATLGGTLTQGVSLDREAVGLLISNFFKWRQSSGRPIPYRQARKRVNRVLEHLNQVPGMQAVLMPEPVLAHRPTALPPTGRALDIAEQMMVLDRQLLAWCRRTATEDAWLLLLSIRLMTRLGMGERVMLGTLAMLTRDHESQRWLAIPSAPGERLPDGGHYRVYLPDDVWLPLRALLARTADSASSVWLLAAVPMNHDLSHTQRIQTLRARLKTAAKRCLIELKALPDSNKWARLRTWSTLVCASQHVPVMRGIPPLWASLLRHYPLPTCTPVPLLSTSGTAHWYAPGEQLGRLPDRSAMRGVTSTVPVPGDQTQSAGLTLVATVHLPPDWSRRAKNMLQQFLADARQLGRDKVNSARLELPMQELLEAYEGQLVGMIGHAGSYPQWLLHFLYHQLRMEGNTLSTARTQLSRLTPITMLLHEAALDLSDWDDEVVLELQEAAASGAHWATATRAAFHGTFRQFLAFCQRYGQLDGVNLPPKGASTLAPSVLRTRILSPDHMQTVWNALTDRVPNGDPRQMMGLVVALGFYGGLRASEVLSLTLNNVLVGPEDEQGRTTCWVEILGGKTQAARRRVALHVMAPPSVIEQMRGWVEERRRECSAWQLSEIALFGPRHSPAAYTRESLITPVITWMRYVLGEDIDFHGLRHAAVSWTLLRLHAAQNPAFGEKLQHRHHWMFCEDALKIALAYFCGAEGHDTLARGTLLLQVTKWIGHREPGTLLQHYAHVLGLLHSDILAPITRPASCP</sequence>
<evidence type="ECO:0000313" key="2">
    <source>
        <dbReference type="EMBL" id="MFC3293673.1"/>
    </source>
</evidence>
<reference evidence="3" key="1">
    <citation type="journal article" date="2019" name="Int. J. Syst. Evol. Microbiol.">
        <title>The Global Catalogue of Microorganisms (GCM) 10K type strain sequencing project: providing services to taxonomists for standard genome sequencing and annotation.</title>
        <authorList>
            <consortium name="The Broad Institute Genomics Platform"/>
            <consortium name="The Broad Institute Genome Sequencing Center for Infectious Disease"/>
            <person name="Wu L."/>
            <person name="Ma J."/>
        </authorList>
    </citation>
    <scope>NUCLEOTIDE SEQUENCE [LARGE SCALE GENOMIC DNA]</scope>
    <source>
        <strain evidence="3">KCTC 12847</strain>
    </source>
</reference>
<dbReference type="Gene3D" id="1.10.443.10">
    <property type="entry name" value="Intergrase catalytic core"/>
    <property type="match status" value="1"/>
</dbReference>
<keyword evidence="1" id="KW-0233">DNA recombination</keyword>
<gene>
    <name evidence="2" type="ORF">ACFOEI_16595</name>
</gene>
<dbReference type="Proteomes" id="UP001595640">
    <property type="component" value="Unassembled WGS sequence"/>
</dbReference>
<comment type="caution">
    <text evidence="2">The sequence shown here is derived from an EMBL/GenBank/DDBJ whole genome shotgun (WGS) entry which is preliminary data.</text>
</comment>
<dbReference type="EMBL" id="JBHRUH010000031">
    <property type="protein sequence ID" value="MFC3293673.1"/>
    <property type="molecule type" value="Genomic_DNA"/>
</dbReference>
<dbReference type="SUPFAM" id="SSF56349">
    <property type="entry name" value="DNA breaking-rejoining enzymes"/>
    <property type="match status" value="1"/>
</dbReference>
<organism evidence="2 3">
    <name type="scientific">Modicisalibacter luteus</name>
    <dbReference type="NCBI Taxonomy" id="453962"/>
    <lineage>
        <taxon>Bacteria</taxon>
        <taxon>Pseudomonadati</taxon>
        <taxon>Pseudomonadota</taxon>
        <taxon>Gammaproteobacteria</taxon>
        <taxon>Oceanospirillales</taxon>
        <taxon>Halomonadaceae</taxon>
        <taxon>Modicisalibacter</taxon>
    </lineage>
</organism>
<evidence type="ECO:0000313" key="3">
    <source>
        <dbReference type="Proteomes" id="UP001595640"/>
    </source>
</evidence>
<protein>
    <recommendedName>
        <fullName evidence="4">Site-specific integrase</fullName>
    </recommendedName>
</protein>
<dbReference type="CDD" id="cd00397">
    <property type="entry name" value="DNA_BRE_C"/>
    <property type="match status" value="1"/>
</dbReference>
<dbReference type="InterPro" id="IPR011010">
    <property type="entry name" value="DNA_brk_join_enz"/>
</dbReference>
<evidence type="ECO:0000256" key="1">
    <source>
        <dbReference type="ARBA" id="ARBA00023172"/>
    </source>
</evidence>
<evidence type="ECO:0008006" key="4">
    <source>
        <dbReference type="Google" id="ProtNLM"/>
    </source>
</evidence>
<dbReference type="InterPro" id="IPR013762">
    <property type="entry name" value="Integrase-like_cat_sf"/>
</dbReference>
<accession>A0ABV7M5Y1</accession>